<feature type="compositionally biased region" description="Pro residues" evidence="1">
    <location>
        <begin position="57"/>
        <end position="79"/>
    </location>
</feature>
<keyword evidence="3" id="KW-1185">Reference proteome</keyword>
<comment type="caution">
    <text evidence="2">The sequence shown here is derived from an EMBL/GenBank/DDBJ whole genome shotgun (WGS) entry which is preliminary data.</text>
</comment>
<evidence type="ECO:0000313" key="2">
    <source>
        <dbReference type="EMBL" id="CAD6210055.1"/>
    </source>
</evidence>
<name>A0A811MNG1_9POAL</name>
<evidence type="ECO:0000256" key="1">
    <source>
        <dbReference type="SAM" id="MobiDB-lite"/>
    </source>
</evidence>
<protein>
    <submittedName>
        <fullName evidence="2">Uncharacterized protein</fullName>
    </submittedName>
</protein>
<feature type="compositionally biased region" description="Basic and acidic residues" evidence="1">
    <location>
        <begin position="1"/>
        <end position="13"/>
    </location>
</feature>
<proteinExistence type="predicted"/>
<reference evidence="2" key="1">
    <citation type="submission" date="2020-10" db="EMBL/GenBank/DDBJ databases">
        <authorList>
            <person name="Han B."/>
            <person name="Lu T."/>
            <person name="Zhao Q."/>
            <person name="Huang X."/>
            <person name="Zhao Y."/>
        </authorList>
    </citation>
    <scope>NUCLEOTIDE SEQUENCE</scope>
</reference>
<feature type="region of interest" description="Disordered" evidence="1">
    <location>
        <begin position="160"/>
        <end position="180"/>
    </location>
</feature>
<dbReference type="EMBL" id="CAJGYO010000002">
    <property type="protein sequence ID" value="CAD6210055.1"/>
    <property type="molecule type" value="Genomic_DNA"/>
</dbReference>
<organism evidence="2 3">
    <name type="scientific">Miscanthus lutarioriparius</name>
    <dbReference type="NCBI Taxonomy" id="422564"/>
    <lineage>
        <taxon>Eukaryota</taxon>
        <taxon>Viridiplantae</taxon>
        <taxon>Streptophyta</taxon>
        <taxon>Embryophyta</taxon>
        <taxon>Tracheophyta</taxon>
        <taxon>Spermatophyta</taxon>
        <taxon>Magnoliopsida</taxon>
        <taxon>Liliopsida</taxon>
        <taxon>Poales</taxon>
        <taxon>Poaceae</taxon>
        <taxon>PACMAD clade</taxon>
        <taxon>Panicoideae</taxon>
        <taxon>Andropogonodae</taxon>
        <taxon>Andropogoneae</taxon>
        <taxon>Saccharinae</taxon>
        <taxon>Miscanthus</taxon>
    </lineage>
</organism>
<dbReference type="AlphaFoldDB" id="A0A811MNG1"/>
<dbReference type="Proteomes" id="UP000604825">
    <property type="component" value="Unassembled WGS sequence"/>
</dbReference>
<feature type="region of interest" description="Disordered" evidence="1">
    <location>
        <begin position="1"/>
        <end position="84"/>
    </location>
</feature>
<gene>
    <name evidence="2" type="ORF">NCGR_LOCUS6184</name>
</gene>
<sequence length="180" mass="20044">MDPYAERGMEELHHHHCHQQYGPPPPQPMYASPYGQQPPPPMYQQPYGQPVYASPYGQPPPAMYPPPYAQPPPPPPPPRKTGASFAEGCMSYHHLFLVAAVQVLPQFAAAASWTHASDRVVDLIRPKQTPSFYSVPIGEEINHRLEQLAPFASLRREAGKPSLHREVGVAREAADRRNDA</sequence>
<accession>A0A811MNG1</accession>
<evidence type="ECO:0000313" key="3">
    <source>
        <dbReference type="Proteomes" id="UP000604825"/>
    </source>
</evidence>